<keyword evidence="9" id="KW-1185">Reference proteome</keyword>
<evidence type="ECO:0000256" key="3">
    <source>
        <dbReference type="ARBA" id="ARBA00022475"/>
    </source>
</evidence>
<name>A0A3D9YZI0_9HYPH</name>
<keyword evidence="5 7" id="KW-1133">Transmembrane helix</keyword>
<organism evidence="8 9">
    <name type="scientific">Methylovirgula ligni</name>
    <dbReference type="NCBI Taxonomy" id="569860"/>
    <lineage>
        <taxon>Bacteria</taxon>
        <taxon>Pseudomonadati</taxon>
        <taxon>Pseudomonadota</taxon>
        <taxon>Alphaproteobacteria</taxon>
        <taxon>Hyphomicrobiales</taxon>
        <taxon>Beijerinckiaceae</taxon>
        <taxon>Methylovirgula</taxon>
    </lineage>
</organism>
<evidence type="ECO:0008006" key="10">
    <source>
        <dbReference type="Google" id="ProtNLM"/>
    </source>
</evidence>
<proteinExistence type="predicted"/>
<comment type="subcellular location">
    <subcellularLocation>
        <location evidence="1">Cell membrane</location>
        <topology evidence="1">Multi-pass membrane protein</topology>
    </subcellularLocation>
</comment>
<dbReference type="GO" id="GO:0022857">
    <property type="term" value="F:transmembrane transporter activity"/>
    <property type="evidence" value="ECO:0007669"/>
    <property type="project" value="InterPro"/>
</dbReference>
<dbReference type="InterPro" id="IPR011701">
    <property type="entry name" value="MFS"/>
</dbReference>
<feature type="transmembrane region" description="Helical" evidence="7">
    <location>
        <begin position="293"/>
        <end position="311"/>
    </location>
</feature>
<dbReference type="AlphaFoldDB" id="A0A3D9YZI0"/>
<sequence length="428" mass="44483">MFFSLLRSGRFAGLFWCQFLSAFNDNFVRNLLATLVLFRLGAANAGALITLAIGIFILPSVFLSGLAGELADAHDKARVARWLKTGEIFVQAIAAAGVWFNSLPLLYVALFGLGTIAALFGPVKYGFLPDHLKTDELPAGNALVEAATFLAILFGLVAGALAANKSLPPGAVVVQLMVIAVAAYAASLYIPGKAAAAPGLRIHRNILVSTGELLRELHDEMKLWRPGLAVSWFWATGAVALSLVPVAVRTATGGGIEVEAAISGFFALGIGAGSLLAAELAHGRITLVRAPQAAFGMAFFLGALAVSTYGIAAPHSQATTLAEFLTSGRGIAIGAGIFGLAVCGGLFVVPLFAAIQARAAPDMRARTIAAVNIQNALFMVAGSLATSLLQSRFFGFSEPILLALLGLGNVGAAAWIERAIVRREAKTL</sequence>
<dbReference type="PANTHER" id="PTHR43266:SF2">
    <property type="entry name" value="MAJOR FACILITATOR SUPERFAMILY (MFS) PROFILE DOMAIN-CONTAINING PROTEIN"/>
    <property type="match status" value="1"/>
</dbReference>
<protein>
    <recommendedName>
        <fullName evidence="10">MFS transporter</fullName>
    </recommendedName>
</protein>
<feature type="transmembrane region" description="Helical" evidence="7">
    <location>
        <begin position="169"/>
        <end position="190"/>
    </location>
</feature>
<dbReference type="InterPro" id="IPR036259">
    <property type="entry name" value="MFS_trans_sf"/>
</dbReference>
<dbReference type="Gene3D" id="1.20.1250.20">
    <property type="entry name" value="MFS general substrate transporter like domains"/>
    <property type="match status" value="1"/>
</dbReference>
<feature type="transmembrane region" description="Helical" evidence="7">
    <location>
        <begin position="260"/>
        <end position="281"/>
    </location>
</feature>
<keyword evidence="4 7" id="KW-0812">Transmembrane</keyword>
<feature type="transmembrane region" description="Helical" evidence="7">
    <location>
        <begin position="400"/>
        <end position="421"/>
    </location>
</feature>
<keyword evidence="3" id="KW-1003">Cell membrane</keyword>
<evidence type="ECO:0000256" key="5">
    <source>
        <dbReference type="ARBA" id="ARBA00022989"/>
    </source>
</evidence>
<feature type="transmembrane region" description="Helical" evidence="7">
    <location>
        <begin position="139"/>
        <end position="163"/>
    </location>
</feature>
<keyword evidence="2" id="KW-0813">Transport</keyword>
<dbReference type="CDD" id="cd06173">
    <property type="entry name" value="MFS_MefA_like"/>
    <property type="match status" value="1"/>
</dbReference>
<evidence type="ECO:0000313" key="9">
    <source>
        <dbReference type="Proteomes" id="UP000256900"/>
    </source>
</evidence>
<reference evidence="8 9" key="1">
    <citation type="submission" date="2018-08" db="EMBL/GenBank/DDBJ databases">
        <title>Genomic Encyclopedia of Type Strains, Phase IV (KMG-IV): sequencing the most valuable type-strain genomes for metagenomic binning, comparative biology and taxonomic classification.</title>
        <authorList>
            <person name="Goeker M."/>
        </authorList>
    </citation>
    <scope>NUCLEOTIDE SEQUENCE [LARGE SCALE GENOMIC DNA]</scope>
    <source>
        <strain evidence="8 9">BW863</strain>
    </source>
</reference>
<accession>A0A3D9YZI0</accession>
<dbReference type="RefSeq" id="WP_115836234.1">
    <property type="nucleotide sequence ID" value="NZ_CP025086.1"/>
</dbReference>
<evidence type="ECO:0000256" key="6">
    <source>
        <dbReference type="ARBA" id="ARBA00023136"/>
    </source>
</evidence>
<dbReference type="EMBL" id="QUMO01000002">
    <property type="protein sequence ID" value="REF88122.1"/>
    <property type="molecule type" value="Genomic_DNA"/>
</dbReference>
<dbReference type="GO" id="GO:0005886">
    <property type="term" value="C:plasma membrane"/>
    <property type="evidence" value="ECO:0007669"/>
    <property type="project" value="UniProtKB-SubCell"/>
</dbReference>
<feature type="transmembrane region" description="Helical" evidence="7">
    <location>
        <begin position="331"/>
        <end position="355"/>
    </location>
</feature>
<dbReference type="SUPFAM" id="SSF103473">
    <property type="entry name" value="MFS general substrate transporter"/>
    <property type="match status" value="1"/>
</dbReference>
<evidence type="ECO:0000256" key="4">
    <source>
        <dbReference type="ARBA" id="ARBA00022692"/>
    </source>
</evidence>
<feature type="transmembrane region" description="Helical" evidence="7">
    <location>
        <begin position="367"/>
        <end position="388"/>
    </location>
</feature>
<evidence type="ECO:0000256" key="2">
    <source>
        <dbReference type="ARBA" id="ARBA00022448"/>
    </source>
</evidence>
<evidence type="ECO:0000256" key="1">
    <source>
        <dbReference type="ARBA" id="ARBA00004651"/>
    </source>
</evidence>
<keyword evidence="6 7" id="KW-0472">Membrane</keyword>
<gene>
    <name evidence="8" type="ORF">DES32_1763</name>
</gene>
<evidence type="ECO:0000256" key="7">
    <source>
        <dbReference type="SAM" id="Phobius"/>
    </source>
</evidence>
<dbReference type="Pfam" id="PF07690">
    <property type="entry name" value="MFS_1"/>
    <property type="match status" value="1"/>
</dbReference>
<evidence type="ECO:0000313" key="8">
    <source>
        <dbReference type="EMBL" id="REF88122.1"/>
    </source>
</evidence>
<dbReference type="Proteomes" id="UP000256900">
    <property type="component" value="Unassembled WGS sequence"/>
</dbReference>
<feature type="transmembrane region" description="Helical" evidence="7">
    <location>
        <begin position="228"/>
        <end position="248"/>
    </location>
</feature>
<dbReference type="OrthoDB" id="9803968at2"/>
<comment type="caution">
    <text evidence="8">The sequence shown here is derived from an EMBL/GenBank/DDBJ whole genome shotgun (WGS) entry which is preliminary data.</text>
</comment>
<feature type="transmembrane region" description="Helical" evidence="7">
    <location>
        <begin position="106"/>
        <end position="127"/>
    </location>
</feature>
<dbReference type="PANTHER" id="PTHR43266">
    <property type="entry name" value="MACROLIDE-EFFLUX PROTEIN"/>
    <property type="match status" value="1"/>
</dbReference>